<dbReference type="GO" id="GO:0004852">
    <property type="term" value="F:uroporphyrinogen-III synthase activity"/>
    <property type="evidence" value="ECO:0007669"/>
    <property type="project" value="InterPro"/>
</dbReference>
<dbReference type="STRING" id="227084.SAMN05421855_101750"/>
<sequence>MHKNILATKTLTASQEKTMRNAGFSVVSYDAIQIEFSDFEVPSNIENIIFTSQNAVKSFLKQQSFQETAASNCFCVGEKTKAFLEENGQKVFKMTHYASELADFIIKNHKNEAFHFFCGNIRSDVLPSELKKANIPLFETETYKTTLNLKHFDQKWDGILFFSPSGVRSFIEGFKNAEEEIPSYSETIAFCIGATTASEAKKNNLQTRIAATTTVESVLEKAIETLTKRNKTDEKSTN</sequence>
<dbReference type="Gene3D" id="3.40.50.10090">
    <property type="match status" value="2"/>
</dbReference>
<feature type="domain" description="Tetrapyrrole biosynthesis uroporphyrinogen III synthase" evidence="1">
    <location>
        <begin position="18"/>
        <end position="219"/>
    </location>
</feature>
<evidence type="ECO:0000259" key="1">
    <source>
        <dbReference type="Pfam" id="PF02602"/>
    </source>
</evidence>
<dbReference type="EMBL" id="FNBA01000001">
    <property type="protein sequence ID" value="SDE46163.1"/>
    <property type="molecule type" value="Genomic_DNA"/>
</dbReference>
<accession>A0A1G7D3U2</accession>
<dbReference type="PANTHER" id="PTHR12390">
    <property type="entry name" value="UROPORPHYRINOGEN III SYNTHASE"/>
    <property type="match status" value="1"/>
</dbReference>
<gene>
    <name evidence="2" type="ORF">SAMN05421855_101750</name>
</gene>
<proteinExistence type="predicted"/>
<dbReference type="RefSeq" id="WP_093140657.1">
    <property type="nucleotide sequence ID" value="NZ_BMWO01000001.1"/>
</dbReference>
<dbReference type="InterPro" id="IPR003754">
    <property type="entry name" value="4pyrrol_synth_uPrphyn_synth"/>
</dbReference>
<protein>
    <submittedName>
        <fullName evidence="2">Uroporphyrinogen-III synthase</fullName>
    </submittedName>
</protein>
<evidence type="ECO:0000313" key="3">
    <source>
        <dbReference type="Proteomes" id="UP000199321"/>
    </source>
</evidence>
<dbReference type="Proteomes" id="UP000199321">
    <property type="component" value="Unassembled WGS sequence"/>
</dbReference>
<dbReference type="GO" id="GO:0005829">
    <property type="term" value="C:cytosol"/>
    <property type="evidence" value="ECO:0007669"/>
    <property type="project" value="TreeGrafter"/>
</dbReference>
<dbReference type="OrthoDB" id="1523900at2"/>
<dbReference type="PANTHER" id="PTHR12390:SF0">
    <property type="entry name" value="UROPORPHYRINOGEN-III SYNTHASE"/>
    <property type="match status" value="1"/>
</dbReference>
<dbReference type="AlphaFoldDB" id="A0A1G7D3U2"/>
<evidence type="ECO:0000313" key="2">
    <source>
        <dbReference type="EMBL" id="SDE46163.1"/>
    </source>
</evidence>
<keyword evidence="3" id="KW-1185">Reference proteome</keyword>
<name>A0A1G7D3U2_9FLAO</name>
<dbReference type="GO" id="GO:0006780">
    <property type="term" value="P:uroporphyrinogen III biosynthetic process"/>
    <property type="evidence" value="ECO:0007669"/>
    <property type="project" value="InterPro"/>
</dbReference>
<dbReference type="Pfam" id="PF02602">
    <property type="entry name" value="HEM4"/>
    <property type="match status" value="1"/>
</dbReference>
<dbReference type="CDD" id="cd06578">
    <property type="entry name" value="HemD"/>
    <property type="match status" value="1"/>
</dbReference>
<dbReference type="SUPFAM" id="SSF69618">
    <property type="entry name" value="HemD-like"/>
    <property type="match status" value="1"/>
</dbReference>
<dbReference type="InterPro" id="IPR036108">
    <property type="entry name" value="4pyrrol_syn_uPrphyn_synt_sf"/>
</dbReference>
<organism evidence="2 3">
    <name type="scientific">Ulvibacter litoralis</name>
    <dbReference type="NCBI Taxonomy" id="227084"/>
    <lineage>
        <taxon>Bacteria</taxon>
        <taxon>Pseudomonadati</taxon>
        <taxon>Bacteroidota</taxon>
        <taxon>Flavobacteriia</taxon>
        <taxon>Flavobacteriales</taxon>
        <taxon>Flavobacteriaceae</taxon>
        <taxon>Ulvibacter</taxon>
    </lineage>
</organism>
<reference evidence="2 3" key="1">
    <citation type="submission" date="2016-10" db="EMBL/GenBank/DDBJ databases">
        <authorList>
            <person name="de Groot N.N."/>
        </authorList>
    </citation>
    <scope>NUCLEOTIDE SEQUENCE [LARGE SCALE GENOMIC DNA]</scope>
    <source>
        <strain evidence="2 3">DSM 16195</strain>
    </source>
</reference>
<dbReference type="InterPro" id="IPR039793">
    <property type="entry name" value="UROS/Hem4"/>
</dbReference>